<keyword evidence="8 9" id="KW-0326">Glycosidase</keyword>
<dbReference type="InterPro" id="IPR001579">
    <property type="entry name" value="Glyco_hydro_18_chit_AS"/>
</dbReference>
<comment type="catalytic activity">
    <reaction evidence="1">
        <text>Random endo-hydrolysis of N-acetyl-beta-D-glucosaminide (1-&gt;4)-beta-linkages in chitin and chitodextrins.</text>
        <dbReference type="EC" id="3.2.1.14"/>
    </reaction>
</comment>
<dbReference type="CDD" id="cd00110">
    <property type="entry name" value="LamG"/>
    <property type="match status" value="1"/>
</dbReference>
<dbReference type="CDD" id="cd14948">
    <property type="entry name" value="BACON"/>
    <property type="match status" value="1"/>
</dbReference>
<name>A0AAE6W354_9BACT</name>
<evidence type="ECO:0000256" key="1">
    <source>
        <dbReference type="ARBA" id="ARBA00000822"/>
    </source>
</evidence>
<evidence type="ECO:0000256" key="4">
    <source>
        <dbReference type="ARBA" id="ARBA00022729"/>
    </source>
</evidence>
<dbReference type="InterPro" id="IPR001791">
    <property type="entry name" value="Laminin_G"/>
</dbReference>
<dbReference type="PROSITE" id="PS51910">
    <property type="entry name" value="GH18_2"/>
    <property type="match status" value="1"/>
</dbReference>
<sequence>MSGKKGWTAHVVHPSFPAFFICRSLSVRLFNNLISMKKKSLFGVLVAVALSALGNPGQGAGTVESFGVDFGNAASAAQPGWTNMGVVTTTPSSTLKSVPLRRNNLEASSSPVLAGTLFGRSVYLAVTAKSEASVGNMCYNNANSTWREKGETRGGQPGGVLQAESAFSFPNHGEALNTSLQLFTNGMAVRAGTVRVSLSGLAPGKEYAVSFFLGSGKPAYQSVSLVSGAHVDVKALQTSTGSRTEDTWKGGVNTADADTYMAVEWTAAADEAGTLVFDVVKEGSSAGTGTLNLNALTVRTDDTPAPPAPEPKPVSVLHNRALTVLSSPVALPVPADAWTGTGEMTCELWVRPDGDAASGAILSLGASTLSLNGGRLHLESGNAETPASVEASGQPFAAGTWHHVAVALGTENVSLYVDGTLAGTAPAAPYLASMKNGWTGLVLAAQFKGARDELRFWNAELGTGADDFFLTGPLPMAHPRYGRLVGLWRLDGDFRDAKWTEFADKTGSSFTRPYQAVTPSGTEFSIVMDNNTFRYMLVTGYVRESHIMWNWPSRPHMINNSDIIYIGAASAAANGDISFSYPDNDVTESRGVQLLPADGARTNVLEFTGEDAYMNVGNGLLAGSNANAFTIEVNLALSAGEQNVTLFENDSVSMTLAWADGHYKARLQAGSTAAWEADLPAVALHEYFWLAFIRNSTAGTAVFYLNGAPLQTAAVAAGEMNGTPNAVVGRNLKGKIDDMRVWHLARPVNRLGTEVQPNWNDRLIVAHWGNSDVFGRDTASWAEHVRTLRSMTEGVGGMRIRLGIAGGAWSAMLPAAAARQRFADGIRDLLKKYPLDGVDLDFEWLYQGDGKWTSYGQLAQAIRKTNPDMFFSISLHTVAYWFPAAYMQYVDYFTFQNYGPAIDVNTYNSMVSACGKFRNQGFPDNKIILSAPFQGTPGTAGLPDGKKPGDYIKGYRDIAANCPEADNPDHDTAVYSYSGLNLTLHYNGVTTVKKKAKYISDQKLAGFMYWDMGLDVADASGSNNYFDRRSLLRAANRYVSSTSFPMTASPFGLSRVGASVPAAGGAVDVEVQMKEEALGWVVADSPEWVSVSAASGIGRTTVILTASENKSAAGRSGTVVFRASDKQECAVTVTQAGADLAGYDKWVQDSFPPDATADRTAADAAPAGDGVTNLMKYATGLDPLKPCGSVTKVSVEEGVEGSRHLVLRWPVNPQAAEVKHEVEVSPDLVNWTSLGEVETAGKTSAEFRDAEPVQDSAMKRRFLRLKVTRE</sequence>
<dbReference type="GO" id="GO:0008843">
    <property type="term" value="F:endochitinase activity"/>
    <property type="evidence" value="ECO:0007669"/>
    <property type="project" value="UniProtKB-EC"/>
</dbReference>
<keyword evidence="6" id="KW-0119">Carbohydrate metabolism</keyword>
<dbReference type="GO" id="GO:0006032">
    <property type="term" value="P:chitin catabolic process"/>
    <property type="evidence" value="ECO:0007669"/>
    <property type="project" value="UniProtKB-KW"/>
</dbReference>
<evidence type="ECO:0000256" key="3">
    <source>
        <dbReference type="ARBA" id="ARBA00012729"/>
    </source>
</evidence>
<dbReference type="Proteomes" id="UP000642553">
    <property type="component" value="Chromosome"/>
</dbReference>
<dbReference type="InterPro" id="IPR013320">
    <property type="entry name" value="ConA-like_dom_sf"/>
</dbReference>
<dbReference type="PANTHER" id="PTHR11177:SF317">
    <property type="entry name" value="CHITINASE 12-RELATED"/>
    <property type="match status" value="1"/>
</dbReference>
<dbReference type="InterPro" id="IPR017853">
    <property type="entry name" value="GH"/>
</dbReference>
<dbReference type="SMART" id="SM00636">
    <property type="entry name" value="Glyco_18"/>
    <property type="match status" value="1"/>
</dbReference>
<dbReference type="Gene3D" id="3.40.5.30">
    <property type="entry name" value="(Trans)glycosidases - domain 2"/>
    <property type="match status" value="1"/>
</dbReference>
<comment type="similarity">
    <text evidence="2">Belongs to the glycosyl hydrolase 18 family. Chitinase class II subfamily.</text>
</comment>
<feature type="domain" description="GH18" evidence="10">
    <location>
        <begin position="733"/>
        <end position="1042"/>
    </location>
</feature>
<dbReference type="InterPro" id="IPR024361">
    <property type="entry name" value="BACON"/>
</dbReference>
<dbReference type="AlphaFoldDB" id="A0AAE6W354"/>
<dbReference type="PANTHER" id="PTHR11177">
    <property type="entry name" value="CHITINASE"/>
    <property type="match status" value="1"/>
</dbReference>
<dbReference type="InterPro" id="IPR011583">
    <property type="entry name" value="Chitinase_II/V-like_cat"/>
</dbReference>
<evidence type="ECO:0000256" key="7">
    <source>
        <dbReference type="ARBA" id="ARBA00023157"/>
    </source>
</evidence>
<dbReference type="GO" id="GO:0008061">
    <property type="term" value="F:chitin binding"/>
    <property type="evidence" value="ECO:0007669"/>
    <property type="project" value="InterPro"/>
</dbReference>
<dbReference type="GO" id="GO:0005975">
    <property type="term" value="P:carbohydrate metabolic process"/>
    <property type="evidence" value="ECO:0007669"/>
    <property type="project" value="InterPro"/>
</dbReference>
<evidence type="ECO:0000256" key="9">
    <source>
        <dbReference type="RuleBase" id="RU000489"/>
    </source>
</evidence>
<gene>
    <name evidence="11" type="ORF">DMI76_12755</name>
</gene>
<dbReference type="Gene3D" id="3.20.20.80">
    <property type="entry name" value="Glycosidases"/>
    <property type="match status" value="1"/>
</dbReference>
<dbReference type="Gene3D" id="2.60.40.10">
    <property type="entry name" value="Immunoglobulins"/>
    <property type="match status" value="1"/>
</dbReference>
<dbReference type="InterPro" id="IPR006558">
    <property type="entry name" value="LamG-like"/>
</dbReference>
<dbReference type="EMBL" id="CP029701">
    <property type="protein sequence ID" value="QHV64174.1"/>
    <property type="molecule type" value="Genomic_DNA"/>
</dbReference>
<dbReference type="Gene3D" id="2.60.120.200">
    <property type="match status" value="2"/>
</dbReference>
<evidence type="ECO:0000256" key="6">
    <source>
        <dbReference type="ARBA" id="ARBA00023024"/>
    </source>
</evidence>
<keyword evidence="6" id="KW-0624">Polysaccharide degradation</keyword>
<evidence type="ECO:0000313" key="12">
    <source>
        <dbReference type="Proteomes" id="UP000642553"/>
    </source>
</evidence>
<keyword evidence="5 9" id="KW-0378">Hydrolase</keyword>
<evidence type="ECO:0000313" key="11">
    <source>
        <dbReference type="EMBL" id="QHV64174.1"/>
    </source>
</evidence>
<dbReference type="SUPFAM" id="SSF49899">
    <property type="entry name" value="Concanavalin A-like lectins/glucanases"/>
    <property type="match status" value="2"/>
</dbReference>
<dbReference type="PROSITE" id="PS01095">
    <property type="entry name" value="GH18_1"/>
    <property type="match status" value="1"/>
</dbReference>
<reference evidence="11" key="1">
    <citation type="submission" date="2018-05" db="EMBL/GenBank/DDBJ databases">
        <title>Complete genome sequnece of Akkermansia muciniphila EB-AMDK-40.</title>
        <authorList>
            <person name="Nam Y.-D."/>
            <person name="Chung W.-H."/>
            <person name="Park Y.S."/>
            <person name="Kang J."/>
        </authorList>
    </citation>
    <scope>NUCLEOTIDE SEQUENCE</scope>
    <source>
        <strain evidence="11">EB-AMDK-40</strain>
    </source>
</reference>
<dbReference type="Pfam" id="PF13385">
    <property type="entry name" value="Laminin_G_3"/>
    <property type="match status" value="2"/>
</dbReference>
<dbReference type="SUPFAM" id="SSF51445">
    <property type="entry name" value="(Trans)glycosidases"/>
    <property type="match status" value="1"/>
</dbReference>
<dbReference type="InterPro" id="IPR001223">
    <property type="entry name" value="Glyco_hydro18_cat"/>
</dbReference>
<dbReference type="Pfam" id="PF00704">
    <property type="entry name" value="Glyco_hydro_18"/>
    <property type="match status" value="1"/>
</dbReference>
<proteinExistence type="inferred from homology"/>
<keyword evidence="4" id="KW-0732">Signal</keyword>
<dbReference type="EC" id="3.2.1.14" evidence="3"/>
<protein>
    <recommendedName>
        <fullName evidence="3">chitinase</fullName>
        <ecNumber evidence="3">3.2.1.14</ecNumber>
    </recommendedName>
</protein>
<evidence type="ECO:0000259" key="10">
    <source>
        <dbReference type="PROSITE" id="PS51910"/>
    </source>
</evidence>
<organism evidence="11 12">
    <name type="scientific">Akkermansia massiliensis</name>
    <dbReference type="NCBI Taxonomy" id="2927224"/>
    <lineage>
        <taxon>Bacteria</taxon>
        <taxon>Pseudomonadati</taxon>
        <taxon>Verrucomicrobiota</taxon>
        <taxon>Verrucomicrobiia</taxon>
        <taxon>Verrucomicrobiales</taxon>
        <taxon>Akkermansiaceae</taxon>
        <taxon>Akkermansia</taxon>
    </lineage>
</organism>
<keyword evidence="6" id="KW-0146">Chitin degradation</keyword>
<evidence type="ECO:0000256" key="2">
    <source>
        <dbReference type="ARBA" id="ARBA00009121"/>
    </source>
</evidence>
<keyword evidence="7" id="KW-1015">Disulfide bond</keyword>
<accession>A0AAE6W354</accession>
<dbReference type="SMART" id="SM00560">
    <property type="entry name" value="LamGL"/>
    <property type="match status" value="1"/>
</dbReference>
<evidence type="ECO:0000256" key="5">
    <source>
        <dbReference type="ARBA" id="ARBA00022801"/>
    </source>
</evidence>
<dbReference type="InterPro" id="IPR013783">
    <property type="entry name" value="Ig-like_fold"/>
</dbReference>
<dbReference type="InterPro" id="IPR050314">
    <property type="entry name" value="Glycosyl_Hydrlase_18"/>
</dbReference>
<evidence type="ECO:0000256" key="8">
    <source>
        <dbReference type="ARBA" id="ARBA00023295"/>
    </source>
</evidence>
<dbReference type="Pfam" id="PF13004">
    <property type="entry name" value="BACON"/>
    <property type="match status" value="1"/>
</dbReference>